<dbReference type="GO" id="GO:0005524">
    <property type="term" value="F:ATP binding"/>
    <property type="evidence" value="ECO:0007669"/>
    <property type="project" value="UniProtKB-KW"/>
</dbReference>
<dbReference type="SUPFAM" id="SSF52540">
    <property type="entry name" value="P-loop containing nucleoside triphosphate hydrolases"/>
    <property type="match status" value="1"/>
</dbReference>
<name>A0ABT4TZP6_9ACTN</name>
<keyword evidence="2" id="KW-0472">Membrane</keyword>
<dbReference type="CDD" id="cd01127">
    <property type="entry name" value="TrwB_TraG_TraD_VirD4"/>
    <property type="match status" value="1"/>
</dbReference>
<comment type="caution">
    <text evidence="4">The sequence shown here is derived from an EMBL/GenBank/DDBJ whole genome shotgun (WGS) entry which is preliminary data.</text>
</comment>
<keyword evidence="5" id="KW-1185">Reference proteome</keyword>
<evidence type="ECO:0000259" key="3">
    <source>
        <dbReference type="Pfam" id="PF26449"/>
    </source>
</evidence>
<dbReference type="InterPro" id="IPR027417">
    <property type="entry name" value="P-loop_NTPase"/>
</dbReference>
<dbReference type="Gene3D" id="3.40.50.300">
    <property type="entry name" value="P-loop containing nucleotide triphosphate hydrolases"/>
    <property type="match status" value="2"/>
</dbReference>
<dbReference type="InterPro" id="IPR051162">
    <property type="entry name" value="T4SS_component"/>
</dbReference>
<protein>
    <submittedName>
        <fullName evidence="4">ATP-binding protein</fullName>
    </submittedName>
</protein>
<evidence type="ECO:0000256" key="2">
    <source>
        <dbReference type="SAM" id="Phobius"/>
    </source>
</evidence>
<dbReference type="Proteomes" id="UP001527866">
    <property type="component" value="Unassembled WGS sequence"/>
</dbReference>
<evidence type="ECO:0000313" key="5">
    <source>
        <dbReference type="Proteomes" id="UP001527866"/>
    </source>
</evidence>
<keyword evidence="2" id="KW-1133">Transmembrane helix</keyword>
<dbReference type="Pfam" id="PF26449">
    <property type="entry name" value="DUF8128"/>
    <property type="match status" value="1"/>
</dbReference>
<feature type="region of interest" description="Disordered" evidence="1">
    <location>
        <begin position="351"/>
        <end position="374"/>
    </location>
</feature>
<feature type="compositionally biased region" description="Basic residues" evidence="1">
    <location>
        <begin position="762"/>
        <end position="771"/>
    </location>
</feature>
<dbReference type="EMBL" id="JAQFWQ010000008">
    <property type="protein sequence ID" value="MDA2809901.1"/>
    <property type="molecule type" value="Genomic_DNA"/>
</dbReference>
<evidence type="ECO:0000313" key="4">
    <source>
        <dbReference type="EMBL" id="MDA2809901.1"/>
    </source>
</evidence>
<feature type="region of interest" description="Disordered" evidence="1">
    <location>
        <begin position="747"/>
        <end position="771"/>
    </location>
</feature>
<dbReference type="RefSeq" id="WP_270683804.1">
    <property type="nucleotide sequence ID" value="NZ_JAQFWQ010000008.1"/>
</dbReference>
<feature type="domain" description="DUF8128" evidence="3">
    <location>
        <begin position="149"/>
        <end position="344"/>
    </location>
</feature>
<gene>
    <name evidence="4" type="ORF">O4J56_04560</name>
</gene>
<keyword evidence="4" id="KW-0547">Nucleotide-binding</keyword>
<proteinExistence type="predicted"/>
<dbReference type="PANTHER" id="PTHR30121:SF11">
    <property type="entry name" value="AAA+ ATPASE DOMAIN-CONTAINING PROTEIN"/>
    <property type="match status" value="1"/>
</dbReference>
<sequence>MDIFVDLGRLPTLLAEILLGVLAAVGWWLLVLVPAVMVAVHAGRIVVAVVRIAAWQRNARLVEILPPPTTDLSGAEALWTRMLGLLRPAWKRLLFGQPHVVWEYLTDSDGLRIRLWVPGPIPPGLVERAVEAAWPGASATARPIPVPDPKRACHGGLLRLARPDHFPLATRHEDDPLRAVIGAAGSPAPGEQVLVQVAVRPVTGGRLRQANTAASRLRQAHGTSGLLDAITPGKSSRASLMALRPEVSGEVHAILTKATAPRLETLVRYLVTSPGTTPEETERRRGRAHAVAGAFAVFTHYNHYVRVRLPIVAGRMAAARWFHRGDLLSARELAAVAHLPVDDMVPGLERAPARPASPPPGIAGNAPDSRLLGRAEGARPRPIGLRVADARHHMHVIGGTGTGKTTTLLNMILDDIGKGRGCVFIEPKGESDLLLSRLPEEAIERVVLIDPDDNAPPPPLSVLSGRRGERERSADMVTGIFRRIFADSWGPRTEDILRSACLTLAGTPHAGLANIPRLLENASFRRRATARISGPVLKGFWSWYEDLSEQARAHATAPLANKLRSVLLRGFARDLLASGKNSLDLRGLLDDGAVVIARLPKGVLGADTSSLLGSLLLAQTWNAVLARARQGEAERRDIGIYLDECQNFLTLPYGIDEMLAEARAYRAGLVLAHQDLSQLPRDLREAVSANARSKLFFDVSPEDAHVLARHVRPNLSEHDLSHLDAFQAAARLVSHGALSPSFTLRTRALPPPVKGRATQVRKAARRHSPAP</sequence>
<keyword evidence="2" id="KW-0812">Transmembrane</keyword>
<evidence type="ECO:0000256" key="1">
    <source>
        <dbReference type="SAM" id="MobiDB-lite"/>
    </source>
</evidence>
<dbReference type="PANTHER" id="PTHR30121">
    <property type="entry name" value="UNCHARACTERIZED PROTEIN YJGR-RELATED"/>
    <property type="match status" value="1"/>
</dbReference>
<reference evidence="4 5" key="1">
    <citation type="submission" date="2023-01" db="EMBL/GenBank/DDBJ databases">
        <title>Draft genome sequence of Nocardiopsis sp. RSe5-2 isolated from halophytes.</title>
        <authorList>
            <person name="Duangmal K."/>
            <person name="Chantavorakit T."/>
        </authorList>
    </citation>
    <scope>NUCLEOTIDE SEQUENCE [LARGE SCALE GENOMIC DNA]</scope>
    <source>
        <strain evidence="4 5">RSe5-2</strain>
    </source>
</reference>
<keyword evidence="4" id="KW-0067">ATP-binding</keyword>
<dbReference type="InterPro" id="IPR058441">
    <property type="entry name" value="DUF8128"/>
</dbReference>
<organism evidence="4 5">
    <name type="scientific">Nocardiopsis endophytica</name>
    <dbReference type="NCBI Taxonomy" id="3018445"/>
    <lineage>
        <taxon>Bacteria</taxon>
        <taxon>Bacillati</taxon>
        <taxon>Actinomycetota</taxon>
        <taxon>Actinomycetes</taxon>
        <taxon>Streptosporangiales</taxon>
        <taxon>Nocardiopsidaceae</taxon>
        <taxon>Nocardiopsis</taxon>
    </lineage>
</organism>
<accession>A0ABT4TZP6</accession>
<feature type="transmembrane region" description="Helical" evidence="2">
    <location>
        <begin position="12"/>
        <end position="30"/>
    </location>
</feature>